<dbReference type="Pfam" id="PF04121">
    <property type="entry name" value="Nup84_Nup100"/>
    <property type="match status" value="1"/>
</dbReference>
<dbReference type="GO" id="GO:0017056">
    <property type="term" value="F:structural constituent of nuclear pore"/>
    <property type="evidence" value="ECO:0007669"/>
    <property type="project" value="UniProtKB-UniRule"/>
</dbReference>
<evidence type="ECO:0000256" key="6">
    <source>
        <dbReference type="ARBA" id="ARBA00023242"/>
    </source>
</evidence>
<dbReference type="GO" id="GO:0000973">
    <property type="term" value="P:post-transcriptional tethering of RNA polymerase II gene DNA at nuclear periphery"/>
    <property type="evidence" value="ECO:0007669"/>
    <property type="project" value="TreeGrafter"/>
</dbReference>
<proteinExistence type="inferred from homology"/>
<evidence type="ECO:0000313" key="9">
    <source>
        <dbReference type="Proteomes" id="UP001377567"/>
    </source>
</evidence>
<evidence type="ECO:0000256" key="5">
    <source>
        <dbReference type="ARBA" id="ARBA00023132"/>
    </source>
</evidence>
<dbReference type="Proteomes" id="UP001377567">
    <property type="component" value="Unassembled WGS sequence"/>
</dbReference>
<keyword evidence="4 7" id="KW-0811">Translocation</keyword>
<dbReference type="Gene3D" id="1.10.3450.20">
    <property type="match status" value="1"/>
</dbReference>
<protein>
    <recommendedName>
        <fullName evidence="7">Nuclear pore complex protein</fullName>
    </recommendedName>
</protein>
<evidence type="ECO:0000256" key="7">
    <source>
        <dbReference type="RuleBase" id="RU365072"/>
    </source>
</evidence>
<dbReference type="GO" id="GO:0006606">
    <property type="term" value="P:protein import into nucleus"/>
    <property type="evidence" value="ECO:0007669"/>
    <property type="project" value="TreeGrafter"/>
</dbReference>
<dbReference type="PANTHER" id="PTHR13003">
    <property type="entry name" value="NUP107-RELATED"/>
    <property type="match status" value="1"/>
</dbReference>
<keyword evidence="2" id="KW-0509">mRNA transport</keyword>
<keyword evidence="9" id="KW-1185">Reference proteome</keyword>
<dbReference type="GO" id="GO:0031080">
    <property type="term" value="C:nuclear pore outer ring"/>
    <property type="evidence" value="ECO:0007669"/>
    <property type="project" value="TreeGrafter"/>
</dbReference>
<keyword evidence="1 7" id="KW-0813">Transport</keyword>
<comment type="subcellular location">
    <subcellularLocation>
        <location evidence="7">Nucleus</location>
        <location evidence="7">Nuclear pore complex</location>
    </subcellularLocation>
    <subcellularLocation>
        <location evidence="7">Nucleus membrane</location>
    </subcellularLocation>
</comment>
<evidence type="ECO:0000256" key="1">
    <source>
        <dbReference type="ARBA" id="ARBA00022448"/>
    </source>
</evidence>
<dbReference type="AlphaFoldDB" id="A0AAV5RT42"/>
<keyword evidence="5 7" id="KW-0906">Nuclear pore complex</keyword>
<dbReference type="PANTHER" id="PTHR13003:SF2">
    <property type="entry name" value="NUCLEAR PORE COMPLEX PROTEIN NUP107"/>
    <property type="match status" value="1"/>
</dbReference>
<evidence type="ECO:0000256" key="2">
    <source>
        <dbReference type="ARBA" id="ARBA00022816"/>
    </source>
</evidence>
<name>A0AAV5RT42_MAUHU</name>
<evidence type="ECO:0000256" key="3">
    <source>
        <dbReference type="ARBA" id="ARBA00022927"/>
    </source>
</evidence>
<keyword evidence="6 7" id="KW-0539">Nucleus</keyword>
<reference evidence="8 9" key="1">
    <citation type="journal article" date="2023" name="Elife">
        <title>Identification of key yeast species and microbe-microbe interactions impacting larval growth of Drosophila in the wild.</title>
        <authorList>
            <person name="Mure A."/>
            <person name="Sugiura Y."/>
            <person name="Maeda R."/>
            <person name="Honda K."/>
            <person name="Sakurai N."/>
            <person name="Takahashi Y."/>
            <person name="Watada M."/>
            <person name="Katoh T."/>
            <person name="Gotoh A."/>
            <person name="Gotoh Y."/>
            <person name="Taniguchi I."/>
            <person name="Nakamura K."/>
            <person name="Hayashi T."/>
            <person name="Katayama T."/>
            <person name="Uemura T."/>
            <person name="Hattori Y."/>
        </authorList>
    </citation>
    <scope>NUCLEOTIDE SEQUENCE [LARGE SCALE GENOMIC DNA]</scope>
    <source>
        <strain evidence="8 9">KH-74</strain>
    </source>
</reference>
<accession>A0AAV5RT42</accession>
<keyword evidence="7" id="KW-0472">Membrane</keyword>
<dbReference type="GO" id="GO:0031965">
    <property type="term" value="C:nuclear membrane"/>
    <property type="evidence" value="ECO:0007669"/>
    <property type="project" value="UniProtKB-SubCell"/>
</dbReference>
<sequence>MDPTANNKLHTGQQSQHFSQFTNTLKEYEISFLNAKDGKNGNVPDIFDVVKEFRSIAAQSAARILSSHGEPTVESQNWELEAKFWYLFDLMMSFRAYTESEGNGKTETEKLHTYNSSAIFEKKLLQENRELYQIWIIIVWIQQNLPAIERPSNVVTSKWSNSLISGGLQSADLDYPLRDPSNTKNIDNKDKEQDHTFFKYVYHLIIAGKFEEAFNECRLSENLTLCMIMCGMQEYVNPKIDESVTTEFETQQGIKKHALWRSTVFNLSQQPQLDPYERAIYSFLAGSLPDSTVLDDSDWETELLLNMNQIIQIEVENYLLKEGKSDNKEIIVPVPRTAPTLESILNILSIKHKEESQHPIRVLIGSVILNTLPQVIHSSIGMIVDIVKGRDTTNDIIDEPYLLRILTHLAIVVDEIEPGSIPEEDKIQLITTYISILKLKGLYDSIPVYVSFLDDNAILEAYSFILCTVDDPTVRQSQLNLMNLLRLPSNNILKRTTERIFSDTEEFYIPKDTIAITSELSDVDKHLMFGVEWLLQGHIYSDGLQSVVAMCRRLLLNGKVEALQSFFEANDMTALIQNFAGERATIDQPGAPFDESGIQEIKQYMFLTTGFKKYKEWQRAVTKLNSESNIPTQIEIFQEYSRYSLELVKSFLVELTQDDTTVDFPVLYEIRALYTPYLIIELHTGLVNASELLQIPTFISDALKITNVVANETDKIYLLFQTSGKLEEYLQLVAKTATYVK</sequence>
<evidence type="ECO:0000313" key="8">
    <source>
        <dbReference type="EMBL" id="GMM53704.1"/>
    </source>
</evidence>
<comment type="function">
    <text evidence="7">Functions as a component of the nuclear pore complex (NPC).</text>
</comment>
<dbReference type="EMBL" id="BTGD01000001">
    <property type="protein sequence ID" value="GMM53704.1"/>
    <property type="molecule type" value="Genomic_DNA"/>
</dbReference>
<dbReference type="GO" id="GO:0006406">
    <property type="term" value="P:mRNA export from nucleus"/>
    <property type="evidence" value="ECO:0007669"/>
    <property type="project" value="TreeGrafter"/>
</dbReference>
<gene>
    <name evidence="8" type="ORF">DAKH74_003200</name>
</gene>
<comment type="subunit">
    <text evidence="7">Part of the nuclear pore complex (NPC).</text>
</comment>
<comment type="similarity">
    <text evidence="7">Belongs to the nucleoporin Nup84/Nup107 family.</text>
</comment>
<dbReference type="Gene3D" id="1.20.190.50">
    <property type="match status" value="1"/>
</dbReference>
<dbReference type="InterPro" id="IPR007252">
    <property type="entry name" value="Nup84/Nup107"/>
</dbReference>
<evidence type="ECO:0000256" key="4">
    <source>
        <dbReference type="ARBA" id="ARBA00023010"/>
    </source>
</evidence>
<keyword evidence="3" id="KW-0653">Protein transport</keyword>
<organism evidence="8 9">
    <name type="scientific">Maudiozyma humilis</name>
    <name type="common">Sour dough yeast</name>
    <name type="synonym">Kazachstania humilis</name>
    <dbReference type="NCBI Taxonomy" id="51915"/>
    <lineage>
        <taxon>Eukaryota</taxon>
        <taxon>Fungi</taxon>
        <taxon>Dikarya</taxon>
        <taxon>Ascomycota</taxon>
        <taxon>Saccharomycotina</taxon>
        <taxon>Saccharomycetes</taxon>
        <taxon>Saccharomycetales</taxon>
        <taxon>Saccharomycetaceae</taxon>
        <taxon>Maudiozyma</taxon>
    </lineage>
</organism>
<comment type="caution">
    <text evidence="8">The sequence shown here is derived from an EMBL/GenBank/DDBJ whole genome shotgun (WGS) entry which is preliminary data.</text>
</comment>